<dbReference type="GO" id="GO:0043565">
    <property type="term" value="F:sequence-specific DNA binding"/>
    <property type="evidence" value="ECO:0007669"/>
    <property type="project" value="UniProtKB-ARBA"/>
</dbReference>
<keyword evidence="5" id="KW-0342">GTP-binding</keyword>
<proteinExistence type="inferred from homology"/>
<evidence type="ECO:0000256" key="5">
    <source>
        <dbReference type="ARBA" id="ARBA00023134"/>
    </source>
</evidence>
<dbReference type="InterPro" id="IPR031105">
    <property type="entry name" value="TRP_plant"/>
</dbReference>
<dbReference type="GO" id="GO:0000145">
    <property type="term" value="C:exocyst"/>
    <property type="evidence" value="ECO:0007669"/>
    <property type="project" value="InterPro"/>
</dbReference>
<dbReference type="Pfam" id="PF06046">
    <property type="entry name" value="Sec6"/>
    <property type="match status" value="1"/>
</dbReference>
<evidence type="ECO:0000256" key="6">
    <source>
        <dbReference type="SAM" id="MobiDB-lite"/>
    </source>
</evidence>
<feature type="compositionally biased region" description="Basic and acidic residues" evidence="6">
    <location>
        <begin position="322"/>
        <end position="338"/>
    </location>
</feature>
<dbReference type="AlphaFoldDB" id="A0A830CM07"/>
<protein>
    <submittedName>
        <fullName evidence="8">Telomere repeat-binding protein 1</fullName>
    </submittedName>
</protein>
<dbReference type="InterPro" id="IPR010326">
    <property type="entry name" value="EXOC3/Sec6"/>
</dbReference>
<keyword evidence="3" id="KW-0547">Nucleotide-binding</keyword>
<dbReference type="GO" id="GO:0005525">
    <property type="term" value="F:GTP binding"/>
    <property type="evidence" value="ECO:0007669"/>
    <property type="project" value="UniProtKB-KW"/>
</dbReference>
<dbReference type="EMBL" id="BMAC01000388">
    <property type="protein sequence ID" value="GFP95431.1"/>
    <property type="molecule type" value="Genomic_DNA"/>
</dbReference>
<evidence type="ECO:0000256" key="4">
    <source>
        <dbReference type="ARBA" id="ARBA00023125"/>
    </source>
</evidence>
<dbReference type="OrthoDB" id="207084at2759"/>
<dbReference type="GO" id="GO:0007017">
    <property type="term" value="P:microtubule-based process"/>
    <property type="evidence" value="ECO:0007669"/>
    <property type="project" value="InterPro"/>
</dbReference>
<dbReference type="PANTHER" id="PTHR21717">
    <property type="entry name" value="TELOMERIC REPEAT BINDING PROTEIN"/>
    <property type="match status" value="1"/>
</dbReference>
<accession>A0A830CM07</accession>
<feature type="region of interest" description="Disordered" evidence="6">
    <location>
        <begin position="322"/>
        <end position="395"/>
    </location>
</feature>
<feature type="compositionally biased region" description="Polar residues" evidence="6">
    <location>
        <begin position="369"/>
        <end position="387"/>
    </location>
</feature>
<reference evidence="8" key="1">
    <citation type="submission" date="2020-07" db="EMBL/GenBank/DDBJ databases">
        <title>Ethylene signaling mediates host invasion by parasitic plants.</title>
        <authorList>
            <person name="Yoshida S."/>
        </authorList>
    </citation>
    <scope>NUCLEOTIDE SEQUENCE</scope>
    <source>
        <strain evidence="8">Okayama</strain>
    </source>
</reference>
<dbReference type="PRINTS" id="PR01161">
    <property type="entry name" value="TUBULIN"/>
</dbReference>
<dbReference type="Gene3D" id="3.40.50.1440">
    <property type="entry name" value="Tubulin/FtsZ, GTPase domain"/>
    <property type="match status" value="1"/>
</dbReference>
<comment type="similarity">
    <text evidence="1">Belongs to the tubulin family.</text>
</comment>
<feature type="region of interest" description="Disordered" evidence="6">
    <location>
        <begin position="137"/>
        <end position="159"/>
    </location>
</feature>
<gene>
    <name evidence="8" type="ORF">PHJA_001687400</name>
</gene>
<keyword evidence="4" id="KW-0238">DNA-binding</keyword>
<evidence type="ECO:0000313" key="8">
    <source>
        <dbReference type="EMBL" id="GFP95431.1"/>
    </source>
</evidence>
<comment type="caution">
    <text evidence="8">The sequence shown here is derived from an EMBL/GenBank/DDBJ whole genome shotgun (WGS) entry which is preliminary data.</text>
</comment>
<dbReference type="GO" id="GO:0006887">
    <property type="term" value="P:exocytosis"/>
    <property type="evidence" value="ECO:0007669"/>
    <property type="project" value="InterPro"/>
</dbReference>
<dbReference type="PANTHER" id="PTHR21717:SF78">
    <property type="entry name" value="TELOMERE REPEAT-BINDING PROTEIN 4-LIKE"/>
    <property type="match status" value="1"/>
</dbReference>
<evidence type="ECO:0000256" key="2">
    <source>
        <dbReference type="ARBA" id="ARBA00022701"/>
    </source>
</evidence>
<dbReference type="InterPro" id="IPR057625">
    <property type="entry name" value="TPR1-6-like_ubiquitin"/>
</dbReference>
<dbReference type="InterPro" id="IPR000217">
    <property type="entry name" value="Tubulin"/>
</dbReference>
<dbReference type="SUPFAM" id="SSF52490">
    <property type="entry name" value="Tubulin nucleotide-binding domain-like"/>
    <property type="match status" value="1"/>
</dbReference>
<evidence type="ECO:0000259" key="7">
    <source>
        <dbReference type="Pfam" id="PF23603"/>
    </source>
</evidence>
<feature type="domain" description="Telomere repeat-binding protein 1-6-like ubiquitin-like" evidence="7">
    <location>
        <begin position="163"/>
        <end position="231"/>
    </location>
</feature>
<dbReference type="InterPro" id="IPR029071">
    <property type="entry name" value="Ubiquitin-like_domsf"/>
</dbReference>
<sequence length="525" mass="59247">MFYLVVRDVDEVVEESVAWYMVAARAVPSVIWWSFLALQYSRRTWKERTFLMAPMESFLESRSDIPALSTVQTVMDLEPGTMTSSDPSGAGNNWAKGHYTEGAELISVLDVVRKEAENYDCLQDSRLLHMIKKRAGSISNSPEKGKRTASGTMKDHQKAKDTHVKFSIKSFKVPELYIEVPESANVGSLKRTVMEAVMAILRSGIRVGVVLQGKKVRDDNRTLQKAGISNDLDNLVYSLNLLCKKKQSLQYHTCVRFTGSDSEKEVVQHEVSDESATNDKKSVAPNLEDLIDRALELGPATASGKNYGFQSSKGGLVEEHNSEVAKAVQRDKPYVSKAERRKLKKGQKDDAASAPPEYEKEIEEKQKHLSQPENPVTSLKTGNGKTSRGQRGKLKKIKEKYANQDEEERSIRIALLAIRFICIRLGNQKRKSKSLRMKKSLQKKEPNLLRAFECRLWPKASQQRVNFEDASKGFLEVAEEAVHLTVSVIFEDPAVQELLAQLYQKDWLEGKVTKDVLRIRNILQS</sequence>
<dbReference type="Proteomes" id="UP000653305">
    <property type="component" value="Unassembled WGS sequence"/>
</dbReference>
<feature type="compositionally biased region" description="Basic and acidic residues" evidence="6">
    <location>
        <begin position="346"/>
        <end position="367"/>
    </location>
</feature>
<organism evidence="8 9">
    <name type="scientific">Phtheirospermum japonicum</name>
    <dbReference type="NCBI Taxonomy" id="374723"/>
    <lineage>
        <taxon>Eukaryota</taxon>
        <taxon>Viridiplantae</taxon>
        <taxon>Streptophyta</taxon>
        <taxon>Embryophyta</taxon>
        <taxon>Tracheophyta</taxon>
        <taxon>Spermatophyta</taxon>
        <taxon>Magnoliopsida</taxon>
        <taxon>eudicotyledons</taxon>
        <taxon>Gunneridae</taxon>
        <taxon>Pentapetalae</taxon>
        <taxon>asterids</taxon>
        <taxon>lamiids</taxon>
        <taxon>Lamiales</taxon>
        <taxon>Orobanchaceae</taxon>
        <taxon>Orobanchaceae incertae sedis</taxon>
        <taxon>Phtheirospermum</taxon>
    </lineage>
</organism>
<dbReference type="Pfam" id="PF23603">
    <property type="entry name" value="Ubiquitin_TPR1"/>
    <property type="match status" value="1"/>
</dbReference>
<dbReference type="InterPro" id="IPR036525">
    <property type="entry name" value="Tubulin/FtsZ_GTPase_sf"/>
</dbReference>
<evidence type="ECO:0000313" key="9">
    <source>
        <dbReference type="Proteomes" id="UP000653305"/>
    </source>
</evidence>
<dbReference type="SUPFAM" id="SSF54236">
    <property type="entry name" value="Ubiquitin-like"/>
    <property type="match status" value="1"/>
</dbReference>
<dbReference type="GO" id="GO:0005874">
    <property type="term" value="C:microtubule"/>
    <property type="evidence" value="ECO:0007669"/>
    <property type="project" value="UniProtKB-KW"/>
</dbReference>
<name>A0A830CM07_9LAMI</name>
<keyword evidence="2" id="KW-0493">Microtubule</keyword>
<evidence type="ECO:0000256" key="1">
    <source>
        <dbReference type="ARBA" id="ARBA00009636"/>
    </source>
</evidence>
<keyword evidence="9" id="KW-1185">Reference proteome</keyword>
<evidence type="ECO:0000256" key="3">
    <source>
        <dbReference type="ARBA" id="ARBA00022741"/>
    </source>
</evidence>